<feature type="transmembrane region" description="Helical" evidence="2">
    <location>
        <begin position="97"/>
        <end position="124"/>
    </location>
</feature>
<feature type="compositionally biased region" description="Basic and acidic residues" evidence="1">
    <location>
        <begin position="29"/>
        <end position="43"/>
    </location>
</feature>
<evidence type="ECO:0000313" key="3">
    <source>
        <dbReference type="EMBL" id="PDW05067.1"/>
    </source>
</evidence>
<dbReference type="RefSeq" id="WP_097642087.1">
    <property type="nucleotide sequence ID" value="NZ_NQWI01000001.1"/>
</dbReference>
<evidence type="ECO:0008006" key="5">
    <source>
        <dbReference type="Google" id="ProtNLM"/>
    </source>
</evidence>
<feature type="transmembrane region" description="Helical" evidence="2">
    <location>
        <begin position="418"/>
        <end position="440"/>
    </location>
</feature>
<dbReference type="Gene3D" id="3.40.50.300">
    <property type="entry name" value="P-loop containing nucleotide triphosphate hydrolases"/>
    <property type="match status" value="1"/>
</dbReference>
<proteinExistence type="predicted"/>
<organism evidence="3 4">
    <name type="scientific">Candidatus Viridilinea mediisalina</name>
    <dbReference type="NCBI Taxonomy" id="2024553"/>
    <lineage>
        <taxon>Bacteria</taxon>
        <taxon>Bacillati</taxon>
        <taxon>Chloroflexota</taxon>
        <taxon>Chloroflexia</taxon>
        <taxon>Chloroflexales</taxon>
        <taxon>Chloroflexineae</taxon>
        <taxon>Oscillochloridaceae</taxon>
        <taxon>Candidatus Viridilinea</taxon>
    </lineage>
</organism>
<dbReference type="InterPro" id="IPR027417">
    <property type="entry name" value="P-loop_NTPase"/>
</dbReference>
<feature type="region of interest" description="Disordered" evidence="1">
    <location>
        <begin position="1"/>
        <end position="43"/>
    </location>
</feature>
<keyword evidence="2" id="KW-0472">Membrane</keyword>
<keyword evidence="4" id="KW-1185">Reference proteome</keyword>
<dbReference type="OrthoDB" id="137044at2"/>
<reference evidence="4" key="1">
    <citation type="submission" date="2017-08" db="EMBL/GenBank/DDBJ databases">
        <authorList>
            <person name="Grouzdev D.S."/>
            <person name="Gaisin V.A."/>
            <person name="Rysina M.S."/>
            <person name="Gorlenko V.M."/>
        </authorList>
    </citation>
    <scope>NUCLEOTIDE SEQUENCE [LARGE SCALE GENOMIC DNA]</scope>
    <source>
        <strain evidence="4">Kir15-3F</strain>
    </source>
</reference>
<keyword evidence="2" id="KW-1133">Transmembrane helix</keyword>
<dbReference type="Proteomes" id="UP000220527">
    <property type="component" value="Unassembled WGS sequence"/>
</dbReference>
<feature type="region of interest" description="Disordered" evidence="1">
    <location>
        <begin position="1139"/>
        <end position="1174"/>
    </location>
</feature>
<comment type="caution">
    <text evidence="3">The sequence shown here is derived from an EMBL/GenBank/DDBJ whole genome shotgun (WGS) entry which is preliminary data.</text>
</comment>
<dbReference type="SUPFAM" id="SSF52540">
    <property type="entry name" value="P-loop containing nucleoside triphosphate hydrolases"/>
    <property type="match status" value="1"/>
</dbReference>
<feature type="compositionally biased region" description="Pro residues" evidence="1">
    <location>
        <begin position="1161"/>
        <end position="1174"/>
    </location>
</feature>
<protein>
    <recommendedName>
        <fullName evidence="5">Type IV secretion system coupling protein TraD DNA-binding domain-containing protein</fullName>
    </recommendedName>
</protein>
<dbReference type="EMBL" id="NQWI01000001">
    <property type="protein sequence ID" value="PDW05067.1"/>
    <property type="molecule type" value="Genomic_DNA"/>
</dbReference>
<feature type="compositionally biased region" description="Polar residues" evidence="1">
    <location>
        <begin position="1"/>
        <end position="11"/>
    </location>
</feature>
<accession>A0A2A6RPX0</accession>
<evidence type="ECO:0000256" key="1">
    <source>
        <dbReference type="SAM" id="MobiDB-lite"/>
    </source>
</evidence>
<sequence>MMPRSPSTQGGAASPSRVPPRTQSPRWHGNPDQRPPTDAEVAKGRRRQRSLARFFGIIGLLLVGGFVLAPTPVLLALTQAPPALAPLSARVGWWLQVAYPFVKLGLVAVLSYVILHLIIGAGMIARQISRRRTLALSTVLVELPRTPAADLGRGVDLFAGLGEILSPAGRLQGSEDRVVFALVNGMADHRVRLAVRTPAGQATQVASTDALRNLLSGEAPGTTTRPASDDVSTMLTQHQDSDGPQLAGYADYMLARTPSYPLKDLAMFVGGDPLGPLATALTRQDGVSYAAFEVMVRALPPKEDWRAPLRERIGQIQGTVNPEDLAAYEALVRKVESHGFDVVVRCIVAAQTRDAALRQLRAMHHALRTFSRPAGDARQSLMRVGSRMPGRTPGFHLIPLTPATIGAAPLPTWGLPTIIGAVITALAGAAGGMTLAQGLLRIQALLPSVPIALPTVPTGLLEPVLAVLCALAGLLLVLARSPRRRAARARDRLATLGAHAHQPIWPGYRWTLFPAPGKQRSILGPYELAAFWHPPSLDLEAQFAWRSSKHLPAPVAAFLSPAEAAAAESRQVQPRPATPHELGRARLGLAYAQQRDGALALIGPTLRDLRQGWDTMGGMGSGKSSLVETMVYEIARLGGGCGVIDAKGDLCDRLLRILPPEAYDRVIVIDTTAAWVPCINPFDRRLIRDKPRDVVAGEIGQIFARIEPEIWAGALGMQQALFMGISALLEGEHTPSLVHLERFYLAPSYRDEVLSRVVDKAIRDYWLVQVPAMPEKIKTSIDSLKRRLTGLVGSETGQRLLCQPASTIDLTKAMREQAIVIIKFVPEKIGETNAAFWGAALFQSIVSATFAQQAETDPEQRWDWPLFVDEVQMFVKAERAEDAERMWTRTRSMGVGLVGAHQGLNQLGEKLGGIVLNVIGGMCLTSGVRDDTRDLVNAYANQGLQPEDFTGVKPREELLIRFPVQSRDMGLMSAIPRDRPPEQPAPEQHATAPVPFTPASPAEACDLATLEAIEQGVNEALATHPDLLPETVYRAVAHDWLSAIHQECSAALVTEGKGTSASQLSGQAWTEVQHMVERLRAVATRRAQHDAQHLAQSPRTLPADQHLAQLSQQRYGVHPLINACYVAALVRRYPTDELSMAQQDRGRRQRDAGRSPIGPAVTPPAVPGPPGRQR</sequence>
<feature type="region of interest" description="Disordered" evidence="1">
    <location>
        <begin position="973"/>
        <end position="1000"/>
    </location>
</feature>
<feature type="compositionally biased region" description="Basic and acidic residues" evidence="1">
    <location>
        <begin position="1144"/>
        <end position="1153"/>
    </location>
</feature>
<dbReference type="AlphaFoldDB" id="A0A2A6RPX0"/>
<feature type="transmembrane region" description="Helical" evidence="2">
    <location>
        <begin position="460"/>
        <end position="479"/>
    </location>
</feature>
<evidence type="ECO:0000313" key="4">
    <source>
        <dbReference type="Proteomes" id="UP000220527"/>
    </source>
</evidence>
<evidence type="ECO:0000256" key="2">
    <source>
        <dbReference type="SAM" id="Phobius"/>
    </source>
</evidence>
<gene>
    <name evidence="3" type="ORF">CJ255_00300</name>
</gene>
<keyword evidence="2" id="KW-0812">Transmembrane</keyword>
<feature type="transmembrane region" description="Helical" evidence="2">
    <location>
        <begin position="54"/>
        <end position="77"/>
    </location>
</feature>
<name>A0A2A6RPX0_9CHLR</name>